<feature type="compositionally biased region" description="Basic and acidic residues" evidence="1">
    <location>
        <begin position="368"/>
        <end position="388"/>
    </location>
</feature>
<name>A0A5J4WL23_9EUKA</name>
<feature type="region of interest" description="Disordered" evidence="1">
    <location>
        <begin position="1"/>
        <end position="89"/>
    </location>
</feature>
<gene>
    <name evidence="2" type="ORF">EZS28_009225</name>
</gene>
<protein>
    <submittedName>
        <fullName evidence="2">Uncharacterized protein</fullName>
    </submittedName>
</protein>
<dbReference type="AlphaFoldDB" id="A0A5J4WL23"/>
<feature type="compositionally biased region" description="Acidic residues" evidence="1">
    <location>
        <begin position="406"/>
        <end position="422"/>
    </location>
</feature>
<feature type="region of interest" description="Disordered" evidence="1">
    <location>
        <begin position="162"/>
        <end position="182"/>
    </location>
</feature>
<feature type="compositionally biased region" description="Basic and acidic residues" evidence="1">
    <location>
        <begin position="40"/>
        <end position="89"/>
    </location>
</feature>
<feature type="compositionally biased region" description="Low complexity" evidence="1">
    <location>
        <begin position="106"/>
        <end position="122"/>
    </location>
</feature>
<feature type="compositionally biased region" description="Acidic residues" evidence="1">
    <location>
        <begin position="30"/>
        <end position="39"/>
    </location>
</feature>
<evidence type="ECO:0000313" key="2">
    <source>
        <dbReference type="EMBL" id="KAA6395252.1"/>
    </source>
</evidence>
<organism evidence="2 3">
    <name type="scientific">Streblomastix strix</name>
    <dbReference type="NCBI Taxonomy" id="222440"/>
    <lineage>
        <taxon>Eukaryota</taxon>
        <taxon>Metamonada</taxon>
        <taxon>Preaxostyla</taxon>
        <taxon>Oxymonadida</taxon>
        <taxon>Streblomastigidae</taxon>
        <taxon>Streblomastix</taxon>
    </lineage>
</organism>
<feature type="compositionally biased region" description="Basic and acidic residues" evidence="1">
    <location>
        <begin position="1"/>
        <end position="29"/>
    </location>
</feature>
<evidence type="ECO:0000256" key="1">
    <source>
        <dbReference type="SAM" id="MobiDB-lite"/>
    </source>
</evidence>
<feature type="region of interest" description="Disordered" evidence="1">
    <location>
        <begin position="529"/>
        <end position="587"/>
    </location>
</feature>
<sequence length="587" mass="70522">MMIQEQQEKERLEKEKEKELREKEIQMKNEDDEDEDDDVVIDKQNDVDKDQNKDNQPKKSPSIKETEEERRRKQKQQQKEEYEKFQREYDEKKLKKIEQIMERMQEQSNQQDNVKQQQEQNNTSPIIQTKSLYSNSIQSSTSSNPHAVIDLEAALLVHTFRRKKKKGDDTEQEEEEARKKERDDITDRILGSIYMENIPLALFYPTYIGNGPIVDQKLMRQNITNHPTLSTASFSRNTLNILSLIPKPYTNTRNQRIEGIIEDILKEKDQQRSQFLQSLQVKEEIIHLQNIGGGEQAKNEEQDWDWWNGESRLVKNNEYKGLNELQRLINSNEMIVMCDLEGRDLISKEDKKEKLEKDEQKIKKEKINKKNSDEKKKYDIKGKNDKQNNKINKIKQQSMRKRSSINEEEDNEEDDYDDEEEDQQKHEDESDYTYYSRILKEIELQGQEQDGEIQEYGDGQNPFMNETPNEKKRRLKRQERIRRRKERKERRLDRIQFLSSLTPDDRREWFLNWELEKIQFRLRVINKKLRDKNSVERENDDDEQQPTMQGKKKRKRGEDSESGSNNEESENNERYSQQNSDDEIVID</sequence>
<comment type="caution">
    <text evidence="2">The sequence shown here is derived from an EMBL/GenBank/DDBJ whole genome shotgun (WGS) entry which is preliminary data.</text>
</comment>
<reference evidence="2 3" key="1">
    <citation type="submission" date="2019-03" db="EMBL/GenBank/DDBJ databases">
        <title>Single cell metagenomics reveals metabolic interactions within the superorganism composed of flagellate Streblomastix strix and complex community of Bacteroidetes bacteria on its surface.</title>
        <authorList>
            <person name="Treitli S.C."/>
            <person name="Kolisko M."/>
            <person name="Husnik F."/>
            <person name="Keeling P."/>
            <person name="Hampl V."/>
        </authorList>
    </citation>
    <scope>NUCLEOTIDE SEQUENCE [LARGE SCALE GENOMIC DNA]</scope>
    <source>
        <strain evidence="2">ST1C</strain>
    </source>
</reference>
<feature type="region of interest" description="Disordered" evidence="1">
    <location>
        <begin position="351"/>
        <end position="493"/>
    </location>
</feature>
<dbReference type="Proteomes" id="UP000324800">
    <property type="component" value="Unassembled WGS sequence"/>
</dbReference>
<dbReference type="EMBL" id="SNRW01001732">
    <property type="protein sequence ID" value="KAA6395252.1"/>
    <property type="molecule type" value="Genomic_DNA"/>
</dbReference>
<evidence type="ECO:0000313" key="3">
    <source>
        <dbReference type="Proteomes" id="UP000324800"/>
    </source>
</evidence>
<proteinExistence type="predicted"/>
<feature type="compositionally biased region" description="Basic and acidic residues" evidence="1">
    <location>
        <begin position="351"/>
        <end position="362"/>
    </location>
</feature>
<accession>A0A5J4WL23</accession>
<feature type="compositionally biased region" description="Basic residues" evidence="1">
    <location>
        <begin position="471"/>
        <end position="488"/>
    </location>
</feature>
<feature type="region of interest" description="Disordered" evidence="1">
    <location>
        <begin position="104"/>
        <end position="129"/>
    </location>
</feature>